<dbReference type="AlphaFoldDB" id="H9LIE4"/>
<dbReference type="RefSeq" id="WP_193516669.1">
    <property type="nucleotide sequence ID" value="NZ_BMUN01000027.1"/>
</dbReference>
<evidence type="ECO:0000256" key="2">
    <source>
        <dbReference type="ARBA" id="ARBA00023015"/>
    </source>
</evidence>
<proteinExistence type="predicted"/>
<dbReference type="Gene3D" id="1.10.357.10">
    <property type="entry name" value="Tetracycline Repressor, domain 2"/>
    <property type="match status" value="1"/>
</dbReference>
<evidence type="ECO:0000256" key="4">
    <source>
        <dbReference type="ARBA" id="ARBA00023163"/>
    </source>
</evidence>
<name>H9LIE4_9ACTN</name>
<dbReference type="InterPro" id="IPR009057">
    <property type="entry name" value="Homeodomain-like_sf"/>
</dbReference>
<feature type="DNA-binding region" description="H-T-H motif" evidence="5">
    <location>
        <begin position="31"/>
        <end position="50"/>
    </location>
</feature>
<organism evidence="7">
    <name type="scientific">Streptomyces vinaceusdrappus</name>
    <dbReference type="NCBI Taxonomy" id="67376"/>
    <lineage>
        <taxon>Bacteria</taxon>
        <taxon>Bacillati</taxon>
        <taxon>Actinomycetota</taxon>
        <taxon>Actinomycetes</taxon>
        <taxon>Kitasatosporales</taxon>
        <taxon>Streptomycetaceae</taxon>
        <taxon>Streptomyces</taxon>
        <taxon>Streptomyces rochei group</taxon>
    </lineage>
</organism>
<dbReference type="SMR" id="H9LIE4"/>
<keyword evidence="4" id="KW-0804">Transcription</keyword>
<dbReference type="PANTHER" id="PTHR30055:SF234">
    <property type="entry name" value="HTH-TYPE TRANSCRIPTIONAL REGULATOR BETI"/>
    <property type="match status" value="1"/>
</dbReference>
<dbReference type="Pfam" id="PF00440">
    <property type="entry name" value="TetR_N"/>
    <property type="match status" value="1"/>
</dbReference>
<dbReference type="PROSITE" id="PS50977">
    <property type="entry name" value="HTH_TETR_2"/>
    <property type="match status" value="1"/>
</dbReference>
<dbReference type="PANTHER" id="PTHR30055">
    <property type="entry name" value="HTH-TYPE TRANSCRIPTIONAL REGULATOR RUTR"/>
    <property type="match status" value="1"/>
</dbReference>
<keyword evidence="1" id="KW-0678">Repressor</keyword>
<dbReference type="EMBL" id="HM748814">
    <property type="protein sequence ID" value="AEF16055.1"/>
    <property type="molecule type" value="Genomic_DNA"/>
</dbReference>
<dbReference type="GO" id="GO:0003700">
    <property type="term" value="F:DNA-binding transcription factor activity"/>
    <property type="evidence" value="ECO:0007669"/>
    <property type="project" value="TreeGrafter"/>
</dbReference>
<dbReference type="Pfam" id="PF13977">
    <property type="entry name" value="TetR_C_6"/>
    <property type="match status" value="1"/>
</dbReference>
<sequence>MPARIDLEQRRKDVIEAAFRLLVAEGFSGLSLRKVAAESGLNIGSVRHYFDDHRNLLVAAVTEVGNRMGKRLTRYPIDALAGLTGEPAVDALQARLEELLPIDEERRVESIVLTEFIVAARVNPTFRPVTEQMAADMRQVITDALRVLHVHDPAEEAERLIAVLGGLVLDTVTPHGSLGVERLRATLRAHLRMILAAGAGAGAGAGAASADA</sequence>
<gene>
    <name evidence="7" type="primary">amiP</name>
</gene>
<evidence type="ECO:0000259" key="6">
    <source>
        <dbReference type="PROSITE" id="PS50977"/>
    </source>
</evidence>
<dbReference type="InterPro" id="IPR001647">
    <property type="entry name" value="HTH_TetR"/>
</dbReference>
<feature type="domain" description="HTH tetR-type" evidence="6">
    <location>
        <begin position="8"/>
        <end position="68"/>
    </location>
</feature>
<dbReference type="SUPFAM" id="SSF46689">
    <property type="entry name" value="Homeodomain-like"/>
    <property type="match status" value="1"/>
</dbReference>
<evidence type="ECO:0000256" key="5">
    <source>
        <dbReference type="PROSITE-ProRule" id="PRU00335"/>
    </source>
</evidence>
<evidence type="ECO:0000256" key="3">
    <source>
        <dbReference type="ARBA" id="ARBA00023125"/>
    </source>
</evidence>
<accession>H9LIE4</accession>
<dbReference type="InterPro" id="IPR039538">
    <property type="entry name" value="BetI_C"/>
</dbReference>
<dbReference type="InterPro" id="IPR036271">
    <property type="entry name" value="Tet_transcr_reg_TetR-rel_C_sf"/>
</dbReference>
<reference evidence="7" key="1">
    <citation type="submission" date="2010-07" db="EMBL/GenBank/DDBJ databases">
        <authorList>
            <person name="Zhang C.S."/>
            <person name="Zhang G.Y."/>
            <person name="Li S.M."/>
            <person name="Zhang G.T."/>
        </authorList>
    </citation>
    <scope>NUCLEOTIDE SEQUENCE</scope>
    <source>
        <strain evidence="7">NRRL 2363</strain>
    </source>
</reference>
<evidence type="ECO:0000256" key="1">
    <source>
        <dbReference type="ARBA" id="ARBA00022491"/>
    </source>
</evidence>
<evidence type="ECO:0000313" key="7">
    <source>
        <dbReference type="EMBL" id="AEF16055.1"/>
    </source>
</evidence>
<keyword evidence="3 5" id="KW-0238">DNA-binding</keyword>
<reference evidence="7" key="2">
    <citation type="journal article" date="2012" name="Appl. Environ. Microbiol.">
        <title>Characterization of the Amicetin Biosynthesis Gene Cluster from Streptomyces vinaceusdrappus NRRL 2363 Implicates Two Alternative Strategies for Amide Bond Formation.</title>
        <authorList>
            <person name="Zhang G."/>
            <person name="Zhang H."/>
            <person name="Li S."/>
            <person name="Xiao J."/>
            <person name="Zhang G."/>
            <person name="Zhu Y."/>
            <person name="Niu S."/>
            <person name="Ju J."/>
            <person name="Zhang C."/>
        </authorList>
    </citation>
    <scope>NUCLEOTIDE SEQUENCE</scope>
    <source>
        <strain evidence="7">NRRL 2363</strain>
    </source>
</reference>
<dbReference type="SUPFAM" id="SSF48498">
    <property type="entry name" value="Tetracyclin repressor-like, C-terminal domain"/>
    <property type="match status" value="1"/>
</dbReference>
<dbReference type="GO" id="GO:0000976">
    <property type="term" value="F:transcription cis-regulatory region binding"/>
    <property type="evidence" value="ECO:0007669"/>
    <property type="project" value="TreeGrafter"/>
</dbReference>
<protein>
    <submittedName>
        <fullName evidence="7">TetR family transcriptional regulator</fullName>
    </submittedName>
</protein>
<dbReference type="InterPro" id="IPR050109">
    <property type="entry name" value="HTH-type_TetR-like_transc_reg"/>
</dbReference>
<keyword evidence="2" id="KW-0805">Transcription regulation</keyword>